<feature type="transmembrane region" description="Helical" evidence="1">
    <location>
        <begin position="6"/>
        <end position="30"/>
    </location>
</feature>
<name>A0A0G1EL48_9BACT</name>
<keyword evidence="1" id="KW-0812">Transmembrane</keyword>
<protein>
    <submittedName>
        <fullName evidence="2">Uncharacterized protein</fullName>
    </submittedName>
</protein>
<dbReference type="PATRIC" id="fig|1618436.3.peg.1296"/>
<proteinExistence type="predicted"/>
<dbReference type="AlphaFoldDB" id="A0A0G1EL48"/>
<sequence length="76" mass="9031">MRKNIIMLFFIIAVFFVGSMLFVGVADAYVRVRGYFRGGTYVQPHYRSDPDSFKWNNYSTWGNINPFDGRRGYKRY</sequence>
<keyword evidence="1" id="KW-1133">Transmembrane helix</keyword>
<accession>A0A0G1EL48</accession>
<reference evidence="2 3" key="1">
    <citation type="journal article" date="2015" name="Nature">
        <title>rRNA introns, odd ribosomes, and small enigmatic genomes across a large radiation of phyla.</title>
        <authorList>
            <person name="Brown C.T."/>
            <person name="Hug L.A."/>
            <person name="Thomas B.C."/>
            <person name="Sharon I."/>
            <person name="Castelle C.J."/>
            <person name="Singh A."/>
            <person name="Wilkins M.J."/>
            <person name="Williams K.H."/>
            <person name="Banfield J.F."/>
        </authorList>
    </citation>
    <scope>NUCLEOTIDE SEQUENCE [LARGE SCALE GENOMIC DNA]</scope>
</reference>
<comment type="caution">
    <text evidence="2">The sequence shown here is derived from an EMBL/GenBank/DDBJ whole genome shotgun (WGS) entry which is preliminary data.</text>
</comment>
<organism evidence="2 3">
    <name type="scientific">Candidatus Gottesmanbacteria bacterium GW2011_GWA1_43_11</name>
    <dbReference type="NCBI Taxonomy" id="1618436"/>
    <lineage>
        <taxon>Bacteria</taxon>
        <taxon>Candidatus Gottesmaniibacteriota</taxon>
    </lineage>
</organism>
<evidence type="ECO:0000256" key="1">
    <source>
        <dbReference type="SAM" id="Phobius"/>
    </source>
</evidence>
<dbReference type="STRING" id="1618436.UV59_C0032G0009"/>
<evidence type="ECO:0000313" key="3">
    <source>
        <dbReference type="Proteomes" id="UP000034543"/>
    </source>
</evidence>
<evidence type="ECO:0000313" key="2">
    <source>
        <dbReference type="EMBL" id="KKS83761.1"/>
    </source>
</evidence>
<dbReference type="Proteomes" id="UP000034543">
    <property type="component" value="Unassembled WGS sequence"/>
</dbReference>
<keyword evidence="1" id="KW-0472">Membrane</keyword>
<dbReference type="EMBL" id="LCFB01000032">
    <property type="protein sequence ID" value="KKS83761.1"/>
    <property type="molecule type" value="Genomic_DNA"/>
</dbReference>
<gene>
    <name evidence="2" type="ORF">UV59_C0032G0009</name>
</gene>